<keyword evidence="2 6" id="KW-0812">Transmembrane</keyword>
<sequence length="282" mass="31977">MLPLPPPPSHLKQSKNSPSTQTSSSNQQQTMIQPSKSHKQSKSSSTSSSSPSTQIVLSKQPMIHKPHQASLDDHTIKLKLRKTSSSATLLRSPRPTNPLIWCTAVLCVIFSVLLIVAGIATLVIFLSVKPKRPLFDTTVASLNSIYLDSTEYFNGDFIFLANFTNPNRKIDIRFEYLDIELYFFDRLIANQVLEPFTERRGEARLQSVHMISSEVYLPLNLSLELKKQIQSNRVKYNIRGTFRVRASVGLTHFSYWLYGRCQIEMTGPPSGVLIYRSCRTKR</sequence>
<evidence type="ECO:0000256" key="4">
    <source>
        <dbReference type="ARBA" id="ARBA00023136"/>
    </source>
</evidence>
<accession>A0AAP0JJF4</accession>
<comment type="caution">
    <text evidence="8">The sequence shown here is derived from an EMBL/GenBank/DDBJ whole genome shotgun (WGS) entry which is preliminary data.</text>
</comment>
<proteinExistence type="predicted"/>
<dbReference type="InterPro" id="IPR044839">
    <property type="entry name" value="NDR1-like"/>
</dbReference>
<feature type="region of interest" description="Disordered" evidence="5">
    <location>
        <begin position="1"/>
        <end position="55"/>
    </location>
</feature>
<dbReference type="Proteomes" id="UP001419268">
    <property type="component" value="Unassembled WGS sequence"/>
</dbReference>
<evidence type="ECO:0000256" key="1">
    <source>
        <dbReference type="ARBA" id="ARBA00004167"/>
    </source>
</evidence>
<evidence type="ECO:0000256" key="2">
    <source>
        <dbReference type="ARBA" id="ARBA00022692"/>
    </source>
</evidence>
<evidence type="ECO:0000256" key="3">
    <source>
        <dbReference type="ARBA" id="ARBA00022989"/>
    </source>
</evidence>
<dbReference type="GO" id="GO:0005886">
    <property type="term" value="C:plasma membrane"/>
    <property type="evidence" value="ECO:0007669"/>
    <property type="project" value="TreeGrafter"/>
</dbReference>
<evidence type="ECO:0000313" key="8">
    <source>
        <dbReference type="EMBL" id="KAK9134070.1"/>
    </source>
</evidence>
<protein>
    <recommendedName>
        <fullName evidence="7">Late embryogenesis abundant protein LEA-2 subgroup domain-containing protein</fullName>
    </recommendedName>
</protein>
<dbReference type="Pfam" id="PF03168">
    <property type="entry name" value="LEA_2"/>
    <property type="match status" value="1"/>
</dbReference>
<evidence type="ECO:0000256" key="5">
    <source>
        <dbReference type="SAM" id="MobiDB-lite"/>
    </source>
</evidence>
<evidence type="ECO:0000256" key="6">
    <source>
        <dbReference type="SAM" id="Phobius"/>
    </source>
</evidence>
<dbReference type="AlphaFoldDB" id="A0AAP0JJF4"/>
<dbReference type="PANTHER" id="PTHR31234:SF42">
    <property type="entry name" value="LATE EMBRYOGENESIS ABUNDANT (LEA) HYDROXYPROLINE-RICH GLYCOPROTEIN FAMILY"/>
    <property type="match status" value="1"/>
</dbReference>
<feature type="compositionally biased region" description="Low complexity" evidence="5">
    <location>
        <begin position="14"/>
        <end position="35"/>
    </location>
</feature>
<feature type="domain" description="Late embryogenesis abundant protein LEA-2 subgroup" evidence="7">
    <location>
        <begin position="164"/>
        <end position="248"/>
    </location>
</feature>
<organism evidence="8 9">
    <name type="scientific">Stephania cephalantha</name>
    <dbReference type="NCBI Taxonomy" id="152367"/>
    <lineage>
        <taxon>Eukaryota</taxon>
        <taxon>Viridiplantae</taxon>
        <taxon>Streptophyta</taxon>
        <taxon>Embryophyta</taxon>
        <taxon>Tracheophyta</taxon>
        <taxon>Spermatophyta</taxon>
        <taxon>Magnoliopsida</taxon>
        <taxon>Ranunculales</taxon>
        <taxon>Menispermaceae</taxon>
        <taxon>Menispermoideae</taxon>
        <taxon>Cissampelideae</taxon>
        <taxon>Stephania</taxon>
    </lineage>
</organism>
<comment type="subcellular location">
    <subcellularLocation>
        <location evidence="1">Membrane</location>
        <topology evidence="1">Single-pass membrane protein</topology>
    </subcellularLocation>
</comment>
<dbReference type="InterPro" id="IPR004864">
    <property type="entry name" value="LEA_2"/>
</dbReference>
<evidence type="ECO:0000313" key="9">
    <source>
        <dbReference type="Proteomes" id="UP001419268"/>
    </source>
</evidence>
<gene>
    <name evidence="8" type="ORF">Scep_013598</name>
</gene>
<dbReference type="EMBL" id="JBBNAG010000005">
    <property type="protein sequence ID" value="KAK9134070.1"/>
    <property type="molecule type" value="Genomic_DNA"/>
</dbReference>
<keyword evidence="9" id="KW-1185">Reference proteome</keyword>
<dbReference type="PANTHER" id="PTHR31234">
    <property type="entry name" value="LATE EMBRYOGENESIS ABUNDANT (LEA) HYDROXYPROLINE-RICH GLYCOPROTEIN FAMILY"/>
    <property type="match status" value="1"/>
</dbReference>
<keyword evidence="3 6" id="KW-1133">Transmembrane helix</keyword>
<dbReference type="GO" id="GO:0098542">
    <property type="term" value="P:defense response to other organism"/>
    <property type="evidence" value="ECO:0007669"/>
    <property type="project" value="InterPro"/>
</dbReference>
<name>A0AAP0JJF4_9MAGN</name>
<feature type="transmembrane region" description="Helical" evidence="6">
    <location>
        <begin position="98"/>
        <end position="126"/>
    </location>
</feature>
<evidence type="ECO:0000259" key="7">
    <source>
        <dbReference type="Pfam" id="PF03168"/>
    </source>
</evidence>
<feature type="compositionally biased region" description="Low complexity" evidence="5">
    <location>
        <begin position="42"/>
        <end position="54"/>
    </location>
</feature>
<keyword evidence="4 6" id="KW-0472">Membrane</keyword>
<reference evidence="8 9" key="1">
    <citation type="submission" date="2024-01" db="EMBL/GenBank/DDBJ databases">
        <title>Genome assemblies of Stephania.</title>
        <authorList>
            <person name="Yang L."/>
        </authorList>
    </citation>
    <scope>NUCLEOTIDE SEQUENCE [LARGE SCALE GENOMIC DNA]</scope>
    <source>
        <strain evidence="8">JXDWG</strain>
        <tissue evidence="8">Leaf</tissue>
    </source>
</reference>